<dbReference type="EMBL" id="UINC01000266">
    <property type="protein sequence ID" value="SUZ52274.1"/>
    <property type="molecule type" value="Genomic_DNA"/>
</dbReference>
<evidence type="ECO:0000313" key="1">
    <source>
        <dbReference type="EMBL" id="SUZ52274.1"/>
    </source>
</evidence>
<name>A0A381NDU7_9ZZZZ</name>
<protein>
    <recommendedName>
        <fullName evidence="2">ABM domain-containing protein</fullName>
    </recommendedName>
</protein>
<proteinExistence type="predicted"/>
<organism evidence="1">
    <name type="scientific">marine metagenome</name>
    <dbReference type="NCBI Taxonomy" id="408172"/>
    <lineage>
        <taxon>unclassified sequences</taxon>
        <taxon>metagenomes</taxon>
        <taxon>ecological metagenomes</taxon>
    </lineage>
</organism>
<gene>
    <name evidence="1" type="ORF">METZ01_LOCUS5128</name>
</gene>
<accession>A0A381NDU7</accession>
<sequence>MSYIRHTIVSVQPGKKDAFLSQLTTQLDSIKSTAGLMGIRVVDAGNNRVVGTTVYDSKESADAASQRASEVRESTAEFLTEAPFVREGEVAWRYIAEGVEGRPAMPGYARHLAVGYEPSKFEAMLAYLESQIGIYQSIDGLRRILVTPISGSEDHPQFRERIGNLDNRMIVTVGYDSKAQSEAARDKVNAFWVSMAEFLTGHPLVSEGEFVYGHSNR</sequence>
<reference evidence="1" key="1">
    <citation type="submission" date="2018-05" db="EMBL/GenBank/DDBJ databases">
        <authorList>
            <person name="Lanie J.A."/>
            <person name="Ng W.-L."/>
            <person name="Kazmierczak K.M."/>
            <person name="Andrzejewski T.M."/>
            <person name="Davidsen T.M."/>
            <person name="Wayne K.J."/>
            <person name="Tettelin H."/>
            <person name="Glass J.I."/>
            <person name="Rusch D."/>
            <person name="Podicherti R."/>
            <person name="Tsui H.-C.T."/>
            <person name="Winkler M.E."/>
        </authorList>
    </citation>
    <scope>NUCLEOTIDE SEQUENCE</scope>
</reference>
<dbReference type="AlphaFoldDB" id="A0A381NDU7"/>
<evidence type="ECO:0008006" key="2">
    <source>
        <dbReference type="Google" id="ProtNLM"/>
    </source>
</evidence>